<dbReference type="AlphaFoldDB" id="A0A2A7B6H8"/>
<name>A0A2A7B6H8_9FIRM</name>
<accession>A0A2A7B6H8</accession>
<proteinExistence type="predicted"/>
<protein>
    <submittedName>
        <fullName evidence="1">Uncharacterized protein</fullName>
    </submittedName>
</protein>
<gene>
    <name evidence="1" type="ORF">CHR60_09880</name>
</gene>
<dbReference type="EMBL" id="NOUV01000014">
    <property type="protein sequence ID" value="PDX87013.1"/>
    <property type="molecule type" value="Genomic_DNA"/>
</dbReference>
<evidence type="ECO:0000313" key="1">
    <source>
        <dbReference type="EMBL" id="PDX87013.1"/>
    </source>
</evidence>
<comment type="caution">
    <text evidence="1">The sequence shown here is derived from an EMBL/GenBank/DDBJ whole genome shotgun (WGS) entry which is preliminary data.</text>
</comment>
<organism evidence="1 2">
    <name type="scientific">Faecalibacterium prausnitzii</name>
    <dbReference type="NCBI Taxonomy" id="853"/>
    <lineage>
        <taxon>Bacteria</taxon>
        <taxon>Bacillati</taxon>
        <taxon>Bacillota</taxon>
        <taxon>Clostridia</taxon>
        <taxon>Eubacteriales</taxon>
        <taxon>Oscillospiraceae</taxon>
        <taxon>Faecalibacterium</taxon>
    </lineage>
</organism>
<evidence type="ECO:0000313" key="2">
    <source>
        <dbReference type="Proteomes" id="UP000220904"/>
    </source>
</evidence>
<reference evidence="1 2" key="1">
    <citation type="journal article" date="2017" name="Front. Microbiol.">
        <title>New Insights into the Diversity of the Genus Faecalibacterium.</title>
        <authorList>
            <person name="Benevides L."/>
            <person name="Burman S."/>
            <person name="Martin R."/>
            <person name="Robert V."/>
            <person name="Thomas M."/>
            <person name="Miquel S."/>
            <person name="Chain F."/>
            <person name="Sokol H."/>
            <person name="Bermudez-Humaran L.G."/>
            <person name="Morrison M."/>
            <person name="Langella P."/>
            <person name="Azevedo V.A."/>
            <person name="Chatel J.M."/>
            <person name="Soares S."/>
        </authorList>
    </citation>
    <scope>NUCLEOTIDE SEQUENCE [LARGE SCALE GENOMIC DNA]</scope>
    <source>
        <strain evidence="1 2">AHMP21</strain>
    </source>
</reference>
<dbReference type="Proteomes" id="UP000220904">
    <property type="component" value="Unassembled WGS sequence"/>
</dbReference>
<sequence length="233" mass="27164">MIAGIAKRLFIFGRLAERIKRYFAKIIIVHAGKLNMEEKMNDQEKLFFLACYALRGFAKPSTVYRIFHNAIPIKRALYYLGKWEGKGFYGDGVSEWSGRFYTSKLPTQYRELLEGVTPIPIEDYDNDYFASSLIAGYFLPEKGEIPDYAYINERRYQLSGKSICRMCGQELPRKCLFCEYYFPFDADSGGCSATMEKTKKDAECKFFCKQNNWTYSWRHYTMGDEPQETNGKT</sequence>